<dbReference type="InParanoid" id="A0A1Z5JVB5"/>
<comment type="caution">
    <text evidence="2">The sequence shown here is derived from an EMBL/GenBank/DDBJ whole genome shotgun (WGS) entry which is preliminary data.</text>
</comment>
<reference evidence="2 3" key="1">
    <citation type="journal article" date="2015" name="Plant Cell">
        <title>Oil accumulation by the oleaginous diatom Fistulifera solaris as revealed by the genome and transcriptome.</title>
        <authorList>
            <person name="Tanaka T."/>
            <person name="Maeda Y."/>
            <person name="Veluchamy A."/>
            <person name="Tanaka M."/>
            <person name="Abida H."/>
            <person name="Marechal E."/>
            <person name="Bowler C."/>
            <person name="Muto M."/>
            <person name="Sunaga Y."/>
            <person name="Tanaka M."/>
            <person name="Yoshino T."/>
            <person name="Taniguchi T."/>
            <person name="Fukuda Y."/>
            <person name="Nemoto M."/>
            <person name="Matsumoto M."/>
            <person name="Wong P.S."/>
            <person name="Aburatani S."/>
            <person name="Fujibuchi W."/>
        </authorList>
    </citation>
    <scope>NUCLEOTIDE SEQUENCE [LARGE SCALE GENOMIC DNA]</scope>
    <source>
        <strain evidence="2 3">JPCC DA0580</strain>
    </source>
</reference>
<protein>
    <submittedName>
        <fullName evidence="2">Uncharacterized protein</fullName>
    </submittedName>
</protein>
<proteinExistence type="predicted"/>
<organism evidence="2 3">
    <name type="scientific">Fistulifera solaris</name>
    <name type="common">Oleaginous diatom</name>
    <dbReference type="NCBI Taxonomy" id="1519565"/>
    <lineage>
        <taxon>Eukaryota</taxon>
        <taxon>Sar</taxon>
        <taxon>Stramenopiles</taxon>
        <taxon>Ochrophyta</taxon>
        <taxon>Bacillariophyta</taxon>
        <taxon>Bacillariophyceae</taxon>
        <taxon>Bacillariophycidae</taxon>
        <taxon>Naviculales</taxon>
        <taxon>Naviculaceae</taxon>
        <taxon>Fistulifera</taxon>
    </lineage>
</organism>
<evidence type="ECO:0000256" key="1">
    <source>
        <dbReference type="SAM" id="MobiDB-lite"/>
    </source>
</evidence>
<name>A0A1Z5JVB5_FISSO</name>
<evidence type="ECO:0000313" key="2">
    <source>
        <dbReference type="EMBL" id="GAX17984.1"/>
    </source>
</evidence>
<feature type="region of interest" description="Disordered" evidence="1">
    <location>
        <begin position="127"/>
        <end position="151"/>
    </location>
</feature>
<dbReference type="AlphaFoldDB" id="A0A1Z5JVB5"/>
<dbReference type="EMBL" id="BDSP01000123">
    <property type="protein sequence ID" value="GAX17984.1"/>
    <property type="molecule type" value="Genomic_DNA"/>
</dbReference>
<keyword evidence="3" id="KW-1185">Reference proteome</keyword>
<gene>
    <name evidence="2" type="ORF">FisN_18Hh197</name>
</gene>
<accession>A0A1Z5JVB5</accession>
<sequence length="297" mass="33557">MHILASQRFSTRTVNMSRMSKLKRNDSSGTLATLMDESSSASWDAAERLANQDESEDEYLNDMIDQISREVAEELTESVNTDDSESSSDTRFDVNATASSLLWLSRDVDGNIWDLELDDIITGEENASEVDCETSEHKPISTSERLSEAPQQIEETPKTKPIIADPHHFTVQFDKITVREYGIILGDNPACRNGPSVSIGWEYDEFPEILVDDFESIREGNRRTKRGMLMDRTYRVKLLKRLGYADNEIIDAVRVNKKVHQGRLQTLSKGIVGSKIVNVSRKLGLPGFLQKRRNSNV</sequence>
<dbReference type="OrthoDB" id="45793at2759"/>
<evidence type="ECO:0000313" key="3">
    <source>
        <dbReference type="Proteomes" id="UP000198406"/>
    </source>
</evidence>
<feature type="compositionally biased region" description="Polar residues" evidence="1">
    <location>
        <begin position="140"/>
        <end position="151"/>
    </location>
</feature>
<dbReference type="Proteomes" id="UP000198406">
    <property type="component" value="Unassembled WGS sequence"/>
</dbReference>